<dbReference type="PANTHER" id="PTHR24403:SF109">
    <property type="entry name" value="ZINC FINGER PROTEIN 845-LIKE"/>
    <property type="match status" value="1"/>
</dbReference>
<evidence type="ECO:0000256" key="3">
    <source>
        <dbReference type="ARBA" id="ARBA00022723"/>
    </source>
</evidence>
<keyword evidence="7" id="KW-0805">Transcription regulation</keyword>
<dbReference type="PROSITE" id="PS50157">
    <property type="entry name" value="ZINC_FINGER_C2H2_2"/>
    <property type="match status" value="5"/>
</dbReference>
<reference evidence="14" key="2">
    <citation type="submission" date="2014-07" db="EMBL/GenBank/DDBJ databases">
        <authorList>
            <person name="Hull J."/>
        </authorList>
    </citation>
    <scope>NUCLEOTIDE SEQUENCE</scope>
</reference>
<feature type="region of interest" description="Disordered" evidence="12">
    <location>
        <begin position="149"/>
        <end position="172"/>
    </location>
</feature>
<dbReference type="EMBL" id="GBRD01003368">
    <property type="protein sequence ID" value="JAG62453.1"/>
    <property type="molecule type" value="Transcribed_RNA"/>
</dbReference>
<keyword evidence="8" id="KW-0238">DNA-binding</keyword>
<organism evidence="14">
    <name type="scientific">Lygus hesperus</name>
    <name type="common">Western plant bug</name>
    <dbReference type="NCBI Taxonomy" id="30085"/>
    <lineage>
        <taxon>Eukaryota</taxon>
        <taxon>Metazoa</taxon>
        <taxon>Ecdysozoa</taxon>
        <taxon>Arthropoda</taxon>
        <taxon>Hexapoda</taxon>
        <taxon>Insecta</taxon>
        <taxon>Pterygota</taxon>
        <taxon>Neoptera</taxon>
        <taxon>Paraneoptera</taxon>
        <taxon>Hemiptera</taxon>
        <taxon>Heteroptera</taxon>
        <taxon>Panheteroptera</taxon>
        <taxon>Cimicomorpha</taxon>
        <taxon>Miridae</taxon>
        <taxon>Mirini</taxon>
        <taxon>Lygus</taxon>
    </lineage>
</organism>
<feature type="domain" description="C2H2-type" evidence="13">
    <location>
        <begin position="297"/>
        <end position="324"/>
    </location>
</feature>
<feature type="domain" description="C2H2-type" evidence="13">
    <location>
        <begin position="353"/>
        <end position="380"/>
    </location>
</feature>
<dbReference type="FunFam" id="3.30.160.60:FF:001370">
    <property type="entry name" value="Zinc finger protein"/>
    <property type="match status" value="1"/>
</dbReference>
<feature type="compositionally biased region" description="Basic and acidic residues" evidence="12">
    <location>
        <begin position="65"/>
        <end position="93"/>
    </location>
</feature>
<comment type="similarity">
    <text evidence="2">Belongs to the krueppel C2H2-type zinc-finger protein family.</text>
</comment>
<evidence type="ECO:0000259" key="13">
    <source>
        <dbReference type="PROSITE" id="PS50157"/>
    </source>
</evidence>
<accession>A0A0A9XLM0</accession>
<dbReference type="AlphaFoldDB" id="A0A0A9XLM0"/>
<keyword evidence="5 11" id="KW-0863">Zinc-finger</keyword>
<dbReference type="GO" id="GO:0003690">
    <property type="term" value="F:double-stranded DNA binding"/>
    <property type="evidence" value="ECO:0007669"/>
    <property type="project" value="UniProtKB-ARBA"/>
</dbReference>
<reference evidence="14" key="1">
    <citation type="journal article" date="2014" name="PLoS ONE">
        <title>Transcriptome-Based Identification of ABC Transporters in the Western Tarnished Plant Bug Lygus hesperus.</title>
        <authorList>
            <person name="Hull J.J."/>
            <person name="Chaney K."/>
            <person name="Geib S.M."/>
            <person name="Fabrick J.A."/>
            <person name="Brent C.S."/>
            <person name="Walsh D."/>
            <person name="Lavine L.C."/>
        </authorList>
    </citation>
    <scope>NUCLEOTIDE SEQUENCE</scope>
</reference>
<dbReference type="InterPro" id="IPR050688">
    <property type="entry name" value="Zinc_finger/UBP_domain"/>
</dbReference>
<dbReference type="FunFam" id="3.30.160.60:FF:002069">
    <property type="entry name" value="Uncharacterized protein"/>
    <property type="match status" value="1"/>
</dbReference>
<evidence type="ECO:0000256" key="4">
    <source>
        <dbReference type="ARBA" id="ARBA00022737"/>
    </source>
</evidence>
<dbReference type="FunFam" id="3.30.160.60:FF:000100">
    <property type="entry name" value="Zinc finger 45-like"/>
    <property type="match status" value="1"/>
</dbReference>
<keyword evidence="10" id="KW-0539">Nucleus</keyword>
<protein>
    <submittedName>
        <fullName evidence="14">Zinc finger Y-chromosomal protein</fullName>
    </submittedName>
</protein>
<dbReference type="PROSITE" id="PS00028">
    <property type="entry name" value="ZINC_FINGER_C2H2_1"/>
    <property type="match status" value="1"/>
</dbReference>
<evidence type="ECO:0000256" key="11">
    <source>
        <dbReference type="PROSITE-ProRule" id="PRU00042"/>
    </source>
</evidence>
<dbReference type="SUPFAM" id="SSF57667">
    <property type="entry name" value="beta-beta-alpha zinc fingers"/>
    <property type="match status" value="3"/>
</dbReference>
<evidence type="ECO:0000256" key="2">
    <source>
        <dbReference type="ARBA" id="ARBA00006991"/>
    </source>
</evidence>
<dbReference type="Gene3D" id="3.30.160.60">
    <property type="entry name" value="Classic Zinc Finger"/>
    <property type="match status" value="7"/>
</dbReference>
<keyword evidence="6" id="KW-0862">Zinc</keyword>
<evidence type="ECO:0000256" key="1">
    <source>
        <dbReference type="ARBA" id="ARBA00004123"/>
    </source>
</evidence>
<dbReference type="PANTHER" id="PTHR24403">
    <property type="entry name" value="ZINC FINGER PROTEIN"/>
    <property type="match status" value="1"/>
</dbReference>
<dbReference type="GO" id="GO:0005634">
    <property type="term" value="C:nucleus"/>
    <property type="evidence" value="ECO:0007669"/>
    <property type="project" value="UniProtKB-SubCell"/>
</dbReference>
<feature type="domain" description="C2H2-type" evidence="13">
    <location>
        <begin position="325"/>
        <end position="352"/>
    </location>
</feature>
<name>A0A0A9XLM0_LYGHE</name>
<dbReference type="FunFam" id="3.30.160.60:FF:000630">
    <property type="entry name" value="Zinc finger protein 180"/>
    <property type="match status" value="1"/>
</dbReference>
<feature type="region of interest" description="Disordered" evidence="12">
    <location>
        <begin position="46"/>
        <end position="93"/>
    </location>
</feature>
<evidence type="ECO:0000256" key="7">
    <source>
        <dbReference type="ARBA" id="ARBA00023015"/>
    </source>
</evidence>
<evidence type="ECO:0000256" key="9">
    <source>
        <dbReference type="ARBA" id="ARBA00023163"/>
    </source>
</evidence>
<comment type="subcellular location">
    <subcellularLocation>
        <location evidence="1">Nucleus</location>
    </subcellularLocation>
</comment>
<dbReference type="GO" id="GO:0008270">
    <property type="term" value="F:zinc ion binding"/>
    <property type="evidence" value="ECO:0007669"/>
    <property type="project" value="UniProtKB-KW"/>
</dbReference>
<dbReference type="GO" id="GO:0045944">
    <property type="term" value="P:positive regulation of transcription by RNA polymerase II"/>
    <property type="evidence" value="ECO:0007669"/>
    <property type="project" value="TreeGrafter"/>
</dbReference>
<sequence length="456" mass="51459">MESEESEFEMIPVAVKLEEEDYEIKIIGNKMLGGGGLECHVKAELHENNSNTDQNLDDSGSGSDGDDHSSAVDLSSYHKPESEPRKTQLELTDDEKAKLPSNLELIKHGAAFSNSIGPHAYNSSLDAFVGNPHFMQALAAFGLLGGSESSVSTINKPGSPEPRSLRSGRGRTRRLVNFPVPRTIQTRQQTSARDVNDNGVALPQKPLEKADDLLYCSFCDYSTKRKGTLNIHMLKHASKQFSCSECSYTTSRSSDLKKHFRIHTGEKPFKCEECDYRSTELGALRKHMLTHSCDNPHCCPHCEYVSPRIGDLKRHMHIHSDKKPHQCQHCDYKAAQLQHLRKHMLIHTGIKPYQCTYCEYRCREPRNLKTHIQTHTGDRPYGCPHCQYKAGRLGTLRRHITSIHPTNDHTNDHHPSNDQMGIPDVSQHFLVGNEVIGSNEHEHEEEDEEEETQALN</sequence>
<keyword evidence="3" id="KW-0479">Metal-binding</keyword>
<feature type="domain" description="C2H2-type" evidence="13">
    <location>
        <begin position="241"/>
        <end position="268"/>
    </location>
</feature>
<proteinExistence type="inferred from homology"/>
<dbReference type="InterPro" id="IPR036236">
    <property type="entry name" value="Znf_C2H2_sf"/>
</dbReference>
<evidence type="ECO:0000256" key="10">
    <source>
        <dbReference type="ARBA" id="ARBA00023242"/>
    </source>
</evidence>
<evidence type="ECO:0000256" key="6">
    <source>
        <dbReference type="ARBA" id="ARBA00022833"/>
    </source>
</evidence>
<keyword evidence="4" id="KW-0677">Repeat</keyword>
<evidence type="ECO:0000313" key="14">
    <source>
        <dbReference type="EMBL" id="JAG20541.1"/>
    </source>
</evidence>
<feature type="domain" description="C2H2-type" evidence="13">
    <location>
        <begin position="269"/>
        <end position="296"/>
    </location>
</feature>
<dbReference type="Pfam" id="PF13909">
    <property type="entry name" value="zf-H2C2_5"/>
    <property type="match status" value="1"/>
</dbReference>
<reference evidence="15" key="3">
    <citation type="submission" date="2014-09" db="EMBL/GenBank/DDBJ databases">
        <authorList>
            <person name="Magalhaes I.L.F."/>
            <person name="Oliveira U."/>
            <person name="Santos F.R."/>
            <person name="Vidigal T.H.D.A."/>
            <person name="Brescovit A.D."/>
            <person name="Santos A.J."/>
        </authorList>
    </citation>
    <scope>NUCLEOTIDE SEQUENCE</scope>
</reference>
<evidence type="ECO:0000256" key="8">
    <source>
        <dbReference type="ARBA" id="ARBA00023125"/>
    </source>
</evidence>
<evidence type="ECO:0000256" key="12">
    <source>
        <dbReference type="SAM" id="MobiDB-lite"/>
    </source>
</evidence>
<evidence type="ECO:0000313" key="15">
    <source>
        <dbReference type="EMBL" id="JAG62453.1"/>
    </source>
</evidence>
<dbReference type="SMART" id="SM00355">
    <property type="entry name" value="ZnF_C2H2"/>
    <property type="match status" value="7"/>
</dbReference>
<dbReference type="InterPro" id="IPR013087">
    <property type="entry name" value="Znf_C2H2_type"/>
</dbReference>
<dbReference type="Pfam" id="PF00096">
    <property type="entry name" value="zf-C2H2"/>
    <property type="match status" value="3"/>
</dbReference>
<dbReference type="EMBL" id="GBHO01023063">
    <property type="protein sequence ID" value="JAG20541.1"/>
    <property type="molecule type" value="Transcribed_RNA"/>
</dbReference>
<gene>
    <name evidence="14" type="primary">ZFY_3</name>
    <name evidence="14" type="ORF">CM83_46600</name>
</gene>
<keyword evidence="9" id="KW-0804">Transcription</keyword>
<evidence type="ECO:0000256" key="5">
    <source>
        <dbReference type="ARBA" id="ARBA00022771"/>
    </source>
</evidence>